<name>A0A348FVT8_9HYPH</name>
<evidence type="ECO:0000313" key="7">
    <source>
        <dbReference type="Proteomes" id="UP000266934"/>
    </source>
</evidence>
<evidence type="ECO:0008006" key="8">
    <source>
        <dbReference type="Google" id="ProtNLM"/>
    </source>
</evidence>
<keyword evidence="3" id="KW-0378">Hydrolase</keyword>
<dbReference type="KEGG" id="blag:BLTE_01060"/>
<dbReference type="Pfam" id="PF04794">
    <property type="entry name" value="YdjC"/>
    <property type="match status" value="1"/>
</dbReference>
<accession>A0A348FVT8</accession>
<reference evidence="6 7" key="1">
    <citation type="submission" date="2018-08" db="EMBL/GenBank/DDBJ databases">
        <title>Complete genome sequencing of Blastochloris tepida GI.</title>
        <authorList>
            <person name="Tsukatani Y."/>
            <person name="Mori H."/>
        </authorList>
    </citation>
    <scope>NUCLEOTIDE SEQUENCE [LARGE SCALE GENOMIC DNA]</scope>
    <source>
        <strain evidence="6 7">GI</strain>
    </source>
</reference>
<dbReference type="GO" id="GO:0019213">
    <property type="term" value="F:deacetylase activity"/>
    <property type="evidence" value="ECO:0007669"/>
    <property type="project" value="TreeGrafter"/>
</dbReference>
<proteinExistence type="predicted"/>
<dbReference type="OrthoDB" id="9774177at2"/>
<dbReference type="RefSeq" id="WP_126396621.1">
    <property type="nucleotide sequence ID" value="NZ_AP018907.1"/>
</dbReference>
<sequence>MKRIRLVADDFALAPGVSAAIRDLAAAGRLSATSVMTVVPGFRAEAARLRDTVTPRPFGIGLHVTLTGPHHPLTVNFAPVTRSGAFPDLPTLMTLAFAGRLKPAVIRAEIEAQLDAFAIAFGRMPDHVDGHQHVQLLPTIRSAVLDVVSDRLHGAWVRQCGQANAPRNLFRDPKGTVLAHLSRAFKSRAETRGVRVNPAFAGAYLYQPEADFAALFPGFLEALPDGGVVMCHPGHVDAELVARDPLTRHREAEFAFLASDRLPAALAAAGAELQ</sequence>
<dbReference type="Proteomes" id="UP000266934">
    <property type="component" value="Chromosome"/>
</dbReference>
<dbReference type="PANTHER" id="PTHR31609">
    <property type="entry name" value="YDJC DEACETYLASE FAMILY MEMBER"/>
    <property type="match status" value="1"/>
</dbReference>
<evidence type="ECO:0000256" key="1">
    <source>
        <dbReference type="ARBA" id="ARBA00001946"/>
    </source>
</evidence>
<keyword evidence="5" id="KW-0119">Carbohydrate metabolism</keyword>
<evidence type="ECO:0000256" key="4">
    <source>
        <dbReference type="ARBA" id="ARBA00022842"/>
    </source>
</evidence>
<dbReference type="GO" id="GO:0016787">
    <property type="term" value="F:hydrolase activity"/>
    <property type="evidence" value="ECO:0007669"/>
    <property type="project" value="UniProtKB-KW"/>
</dbReference>
<keyword evidence="4" id="KW-0460">Magnesium</keyword>
<dbReference type="Gene3D" id="3.20.20.370">
    <property type="entry name" value="Glycoside hydrolase/deacetylase"/>
    <property type="match status" value="1"/>
</dbReference>
<protein>
    <recommendedName>
        <fullName evidence="8">ChbG/HpnK family deacetylase</fullName>
    </recommendedName>
</protein>
<keyword evidence="7" id="KW-1185">Reference proteome</keyword>
<dbReference type="GO" id="GO:0005975">
    <property type="term" value="P:carbohydrate metabolic process"/>
    <property type="evidence" value="ECO:0007669"/>
    <property type="project" value="InterPro"/>
</dbReference>
<gene>
    <name evidence="6" type="ORF">BLTE_01060</name>
</gene>
<organism evidence="6 7">
    <name type="scientific">Blastochloris tepida</name>
    <dbReference type="NCBI Taxonomy" id="2233851"/>
    <lineage>
        <taxon>Bacteria</taxon>
        <taxon>Pseudomonadati</taxon>
        <taxon>Pseudomonadota</taxon>
        <taxon>Alphaproteobacteria</taxon>
        <taxon>Hyphomicrobiales</taxon>
        <taxon>Blastochloridaceae</taxon>
        <taxon>Blastochloris</taxon>
    </lineage>
</organism>
<evidence type="ECO:0000256" key="5">
    <source>
        <dbReference type="ARBA" id="ARBA00023277"/>
    </source>
</evidence>
<dbReference type="GO" id="GO:0046872">
    <property type="term" value="F:metal ion binding"/>
    <property type="evidence" value="ECO:0007669"/>
    <property type="project" value="UniProtKB-KW"/>
</dbReference>
<dbReference type="CDD" id="cd10807">
    <property type="entry name" value="YdjC_like_3"/>
    <property type="match status" value="1"/>
</dbReference>
<dbReference type="SUPFAM" id="SSF88713">
    <property type="entry name" value="Glycoside hydrolase/deacetylase"/>
    <property type="match status" value="1"/>
</dbReference>
<evidence type="ECO:0000313" key="6">
    <source>
        <dbReference type="EMBL" id="BBF91421.1"/>
    </source>
</evidence>
<dbReference type="EMBL" id="AP018907">
    <property type="protein sequence ID" value="BBF91421.1"/>
    <property type="molecule type" value="Genomic_DNA"/>
</dbReference>
<comment type="cofactor">
    <cofactor evidence="1">
        <name>Mg(2+)</name>
        <dbReference type="ChEBI" id="CHEBI:18420"/>
    </cofactor>
</comment>
<dbReference type="PANTHER" id="PTHR31609:SF1">
    <property type="entry name" value="CARBOHYDRATE DEACETYLASE"/>
    <property type="match status" value="1"/>
</dbReference>
<dbReference type="AlphaFoldDB" id="A0A348FVT8"/>
<dbReference type="InterPro" id="IPR011330">
    <property type="entry name" value="Glyco_hydro/deAcase_b/a-brl"/>
</dbReference>
<keyword evidence="2" id="KW-0479">Metal-binding</keyword>
<evidence type="ECO:0000256" key="3">
    <source>
        <dbReference type="ARBA" id="ARBA00022801"/>
    </source>
</evidence>
<dbReference type="InterPro" id="IPR006879">
    <property type="entry name" value="YdjC-like"/>
</dbReference>
<evidence type="ECO:0000256" key="2">
    <source>
        <dbReference type="ARBA" id="ARBA00022723"/>
    </source>
</evidence>